<gene>
    <name evidence="1" type="ORF">Y717_24485</name>
</gene>
<proteinExistence type="predicted"/>
<keyword evidence="2" id="KW-1185">Reference proteome</keyword>
<name>A0A2T7TCY6_9ACTN</name>
<accession>A0A2T7TCY6</accession>
<sequence length="127" mass="13176">MALTSTPVTYRTGRAYRISLKCAVQTSAAADRVTVRLRKLNSTGAVYVEIPHVVIPATTPANQLAESSVLASNDTGADISTALALTIVRNAGTGNVLITGSSAAFVGHILVEDYGPSSDFPNSRAIT</sequence>
<comment type="caution">
    <text evidence="1">The sequence shown here is derived from an EMBL/GenBank/DDBJ whole genome shotgun (WGS) entry which is preliminary data.</text>
</comment>
<protein>
    <submittedName>
        <fullName evidence="1">Uncharacterized protein</fullName>
    </submittedName>
</protein>
<evidence type="ECO:0000313" key="1">
    <source>
        <dbReference type="EMBL" id="PVE13034.1"/>
    </source>
</evidence>
<dbReference type="EMBL" id="AZSP01000048">
    <property type="protein sequence ID" value="PVE13034.1"/>
    <property type="molecule type" value="Genomic_DNA"/>
</dbReference>
<dbReference type="AlphaFoldDB" id="A0A2T7TCY6"/>
<reference evidence="1 2" key="1">
    <citation type="submission" date="2013-12" db="EMBL/GenBank/DDBJ databases">
        <title>Annotated genome of Streptomyces scopuliridis.</title>
        <authorList>
            <person name="Olson J.B."/>
        </authorList>
    </citation>
    <scope>NUCLEOTIDE SEQUENCE [LARGE SCALE GENOMIC DNA]</scope>
    <source>
        <strain evidence="1 2">RB72</strain>
    </source>
</reference>
<evidence type="ECO:0000313" key="2">
    <source>
        <dbReference type="Proteomes" id="UP000245992"/>
    </source>
</evidence>
<dbReference type="Proteomes" id="UP000245992">
    <property type="component" value="Unassembled WGS sequence"/>
</dbReference>
<organism evidence="1 2">
    <name type="scientific">Streptomyces scopuliridis RB72</name>
    <dbReference type="NCBI Taxonomy" id="1440053"/>
    <lineage>
        <taxon>Bacteria</taxon>
        <taxon>Bacillati</taxon>
        <taxon>Actinomycetota</taxon>
        <taxon>Actinomycetes</taxon>
        <taxon>Kitasatosporales</taxon>
        <taxon>Streptomycetaceae</taxon>
        <taxon>Streptomyces</taxon>
    </lineage>
</organism>